<dbReference type="AlphaFoldDB" id="A0A1B7YHS0"/>
<keyword evidence="3" id="KW-1185">Reference proteome</keyword>
<keyword evidence="1" id="KW-0472">Membrane</keyword>
<evidence type="ECO:0000313" key="3">
    <source>
        <dbReference type="Proteomes" id="UP000092177"/>
    </source>
</evidence>
<dbReference type="PANTHER" id="PTHR39596">
    <property type="match status" value="1"/>
</dbReference>
<evidence type="ECO:0000313" key="2">
    <source>
        <dbReference type="EMBL" id="OBR11545.1"/>
    </source>
</evidence>
<sequence>MTTDEDHSILRLQEVLQRHGIGTRRTIVAANTNLRLWEPADVDAVLQQVKLRGRNHNPCGREFNRYRGLGLGLKIFMYSCIGGGFALGIPIYLVHSTIRMFKQWSVSVFRQTWNEYGLTGLLTLGSDFDRYIKAPLGLVRQSVKQQAALCVNRNGNFKVMADGYSVMSHVWEETMGWNSPEGFGKVDLSLRRKGIHKAHFHKFFDRCGATWLWVDVLAMPEVLEDMSPQQQSETELLRVGVINNLNGIYRRADRVVVLDSLALQLKTGSLVDVAVVLCLGRWVTRMWTLAEARLGRRVLVKTEDGEVDLDDVIDLLEGEVLDPDHRYAGLARTLSTKRGETPSRATYELTDLVAAYRFAQTGEAVDEIRAAYPLLGLKWEVGWGQSDGVFHLKEAFPAESEALAAFCEERGLPGASSSSSE</sequence>
<dbReference type="EMBL" id="LTAN01000003">
    <property type="protein sequence ID" value="OBR11545.1"/>
    <property type="molecule type" value="Genomic_DNA"/>
</dbReference>
<dbReference type="Proteomes" id="UP000092177">
    <property type="component" value="Chromosome 3"/>
</dbReference>
<dbReference type="OrthoDB" id="2426273at2759"/>
<keyword evidence="1" id="KW-0812">Transmembrane</keyword>
<keyword evidence="1" id="KW-1133">Transmembrane helix</keyword>
<protein>
    <submittedName>
        <fullName evidence="2">Monocarboxylate transporter</fullName>
    </submittedName>
</protein>
<evidence type="ECO:0000256" key="1">
    <source>
        <dbReference type="SAM" id="Phobius"/>
    </source>
</evidence>
<dbReference type="RefSeq" id="XP_018160062.1">
    <property type="nucleotide sequence ID" value="XM_018298816.1"/>
</dbReference>
<dbReference type="PANTHER" id="PTHR39596:SF4">
    <property type="entry name" value="HET DOMAIN PROTEIN (AFU_ORTHOLOGUE AFUA_3G03140)-RELATED"/>
    <property type="match status" value="1"/>
</dbReference>
<dbReference type="KEGG" id="chig:CH63R_03841"/>
<accession>A0A1B7YHS0</accession>
<name>A0A1B7YHS0_COLHI</name>
<reference evidence="3" key="1">
    <citation type="journal article" date="2017" name="BMC Genomics">
        <title>Gapless genome assembly of Colletotrichum higginsianum reveals chromosome structure and association of transposable elements with secondary metabolite gene clusters.</title>
        <authorList>
            <person name="Dallery J.-F."/>
            <person name="Lapalu N."/>
            <person name="Zampounis A."/>
            <person name="Pigne S."/>
            <person name="Luyten I."/>
            <person name="Amselem J."/>
            <person name="Wittenberg A.H.J."/>
            <person name="Zhou S."/>
            <person name="de Queiroz M.V."/>
            <person name="Robin G.P."/>
            <person name="Auger A."/>
            <person name="Hainaut M."/>
            <person name="Henrissat B."/>
            <person name="Kim K.-T."/>
            <person name="Lee Y.-H."/>
            <person name="Lespinet O."/>
            <person name="Schwartz D.C."/>
            <person name="Thon M.R."/>
            <person name="O'Connell R.J."/>
        </authorList>
    </citation>
    <scope>NUCLEOTIDE SEQUENCE [LARGE SCALE GENOMIC DNA]</scope>
    <source>
        <strain evidence="3">IMI 349063</strain>
    </source>
</reference>
<proteinExistence type="predicted"/>
<dbReference type="VEuPathDB" id="FungiDB:CH63R_03841"/>
<gene>
    <name evidence="2" type="ORF">CH63R_03841</name>
</gene>
<organism evidence="2 3">
    <name type="scientific">Colletotrichum higginsianum (strain IMI 349063)</name>
    <name type="common">Crucifer anthracnose fungus</name>
    <dbReference type="NCBI Taxonomy" id="759273"/>
    <lineage>
        <taxon>Eukaryota</taxon>
        <taxon>Fungi</taxon>
        <taxon>Dikarya</taxon>
        <taxon>Ascomycota</taxon>
        <taxon>Pezizomycotina</taxon>
        <taxon>Sordariomycetes</taxon>
        <taxon>Hypocreomycetidae</taxon>
        <taxon>Glomerellales</taxon>
        <taxon>Glomerellaceae</taxon>
        <taxon>Colletotrichum</taxon>
        <taxon>Colletotrichum destructivum species complex</taxon>
    </lineage>
</organism>
<dbReference type="GeneID" id="28862923"/>
<comment type="caution">
    <text evidence="2">The sequence shown here is derived from an EMBL/GenBank/DDBJ whole genome shotgun (WGS) entry which is preliminary data.</text>
</comment>
<feature type="transmembrane region" description="Helical" evidence="1">
    <location>
        <begin position="75"/>
        <end position="94"/>
    </location>
</feature>